<feature type="signal peptide" evidence="1">
    <location>
        <begin position="1"/>
        <end position="45"/>
    </location>
</feature>
<dbReference type="InterPro" id="IPR036514">
    <property type="entry name" value="SGNH_hydro_sf"/>
</dbReference>
<sequence>MDRKRLRVSDPIQFCDRHCLMMPPKKRLMTPALALFALAFAPLRAAEPMPWENPAYETTIRATQAESRPGPDEAPKSWNLWMKHHEDRKRWCTEKPVDLLMVGDSIVFQWSRRGKKVWDEFYGDRNAVNIGSSGDRTYHMLWHFQHGGLDGMKERNPKLVVVMIGTNNRGIPELHGYDTAYGILALLKEIHAKLPESKILLMPIFPRGDTPGDQGRMRNEEINKIIHGYVDNQTVHWLDIGHVFLDENGTLNRDLMPDRLHPNEEGYRAWAKAMEPTIRKLLGETETE</sequence>
<evidence type="ECO:0000256" key="1">
    <source>
        <dbReference type="SAM" id="SignalP"/>
    </source>
</evidence>
<dbReference type="Proteomes" id="UP001374893">
    <property type="component" value="Chromosome"/>
</dbReference>
<dbReference type="InterPro" id="IPR013830">
    <property type="entry name" value="SGNH_hydro"/>
</dbReference>
<keyword evidence="4" id="KW-1185">Reference proteome</keyword>
<dbReference type="SUPFAM" id="SSF52266">
    <property type="entry name" value="SGNH hydrolase"/>
    <property type="match status" value="1"/>
</dbReference>
<reference evidence="3 4" key="1">
    <citation type="submission" date="2021-06" db="EMBL/GenBank/DDBJ databases">
        <title>Complete genome of Haloferula helveola possessing various polysaccharide degrading enzymes.</title>
        <authorList>
            <person name="Takami H."/>
            <person name="Huang C."/>
            <person name="Hamasaki K."/>
        </authorList>
    </citation>
    <scope>NUCLEOTIDE SEQUENCE [LARGE SCALE GENOMIC DNA]</scope>
    <source>
        <strain evidence="3 4">CN-1</strain>
    </source>
</reference>
<name>A0ABN6H8Y8_9BACT</name>
<evidence type="ECO:0000313" key="3">
    <source>
        <dbReference type="EMBL" id="BCX49072.1"/>
    </source>
</evidence>
<evidence type="ECO:0000313" key="4">
    <source>
        <dbReference type="Proteomes" id="UP001374893"/>
    </source>
</evidence>
<keyword evidence="1" id="KW-0732">Signal</keyword>
<dbReference type="PANTHER" id="PTHR30383:SF5">
    <property type="entry name" value="SGNH HYDROLASE-TYPE ESTERASE DOMAIN-CONTAINING PROTEIN"/>
    <property type="match status" value="1"/>
</dbReference>
<protein>
    <submittedName>
        <fullName evidence="3">Lipase</fullName>
    </submittedName>
</protein>
<gene>
    <name evidence="3" type="ORF">HAHE_29800</name>
</gene>
<evidence type="ECO:0000259" key="2">
    <source>
        <dbReference type="Pfam" id="PF13472"/>
    </source>
</evidence>
<dbReference type="Pfam" id="PF13472">
    <property type="entry name" value="Lipase_GDSL_2"/>
    <property type="match status" value="1"/>
</dbReference>
<dbReference type="PANTHER" id="PTHR30383">
    <property type="entry name" value="THIOESTERASE 1/PROTEASE 1/LYSOPHOSPHOLIPASE L1"/>
    <property type="match status" value="1"/>
</dbReference>
<dbReference type="EMBL" id="AP024702">
    <property type="protein sequence ID" value="BCX49072.1"/>
    <property type="molecule type" value="Genomic_DNA"/>
</dbReference>
<feature type="domain" description="SGNH hydrolase-type esterase" evidence="2">
    <location>
        <begin position="102"/>
        <end position="269"/>
    </location>
</feature>
<accession>A0ABN6H8Y8</accession>
<dbReference type="Gene3D" id="3.40.50.1110">
    <property type="entry name" value="SGNH hydrolase"/>
    <property type="match status" value="1"/>
</dbReference>
<organism evidence="3 4">
    <name type="scientific">Haloferula helveola</name>
    <dbReference type="NCBI Taxonomy" id="490095"/>
    <lineage>
        <taxon>Bacteria</taxon>
        <taxon>Pseudomonadati</taxon>
        <taxon>Verrucomicrobiota</taxon>
        <taxon>Verrucomicrobiia</taxon>
        <taxon>Verrucomicrobiales</taxon>
        <taxon>Verrucomicrobiaceae</taxon>
        <taxon>Haloferula</taxon>
    </lineage>
</organism>
<proteinExistence type="predicted"/>
<feature type="chain" id="PRO_5045156315" evidence="1">
    <location>
        <begin position="46"/>
        <end position="288"/>
    </location>
</feature>
<dbReference type="InterPro" id="IPR051532">
    <property type="entry name" value="Ester_Hydrolysis_Enzymes"/>
</dbReference>